<feature type="transmembrane region" description="Helical" evidence="1">
    <location>
        <begin position="409"/>
        <end position="429"/>
    </location>
</feature>
<proteinExistence type="predicted"/>
<feature type="transmembrane region" description="Helical" evidence="1">
    <location>
        <begin position="372"/>
        <end position="389"/>
    </location>
</feature>
<dbReference type="InterPro" id="IPR036259">
    <property type="entry name" value="MFS_trans_sf"/>
</dbReference>
<feature type="transmembrane region" description="Helical" evidence="1">
    <location>
        <begin position="79"/>
        <end position="99"/>
    </location>
</feature>
<dbReference type="GO" id="GO:0008643">
    <property type="term" value="P:carbohydrate transport"/>
    <property type="evidence" value="ECO:0007669"/>
    <property type="project" value="InterPro"/>
</dbReference>
<feature type="transmembrane region" description="Helical" evidence="1">
    <location>
        <begin position="179"/>
        <end position="200"/>
    </location>
</feature>
<dbReference type="InterPro" id="IPR039672">
    <property type="entry name" value="MFS_2"/>
</dbReference>
<evidence type="ECO:0000313" key="3">
    <source>
        <dbReference type="Proteomes" id="UP000580568"/>
    </source>
</evidence>
<comment type="caution">
    <text evidence="2">The sequence shown here is derived from an EMBL/GenBank/DDBJ whole genome shotgun (WGS) entry which is preliminary data.</text>
</comment>
<dbReference type="CDD" id="cd17332">
    <property type="entry name" value="MFS_MelB_like"/>
    <property type="match status" value="1"/>
</dbReference>
<feature type="transmembrane region" description="Helical" evidence="1">
    <location>
        <begin position="265"/>
        <end position="284"/>
    </location>
</feature>
<dbReference type="Gene3D" id="1.20.1250.20">
    <property type="entry name" value="MFS general substrate transporter like domains"/>
    <property type="match status" value="1"/>
</dbReference>
<dbReference type="InterPro" id="IPR001927">
    <property type="entry name" value="Na/Gal_symport"/>
</dbReference>
<dbReference type="GO" id="GO:0006814">
    <property type="term" value="P:sodium ion transport"/>
    <property type="evidence" value="ECO:0007669"/>
    <property type="project" value="InterPro"/>
</dbReference>
<dbReference type="EMBL" id="BLZR01000001">
    <property type="protein sequence ID" value="GFP77198.1"/>
    <property type="molecule type" value="Genomic_DNA"/>
</dbReference>
<dbReference type="AlphaFoldDB" id="A0A6V8SPQ4"/>
<dbReference type="NCBIfam" id="TIGR00792">
    <property type="entry name" value="gph"/>
    <property type="match status" value="1"/>
</dbReference>
<dbReference type="Proteomes" id="UP000580568">
    <property type="component" value="Unassembled WGS sequence"/>
</dbReference>
<dbReference type="Pfam" id="PF13347">
    <property type="entry name" value="MFS_2"/>
    <property type="match status" value="1"/>
</dbReference>
<evidence type="ECO:0000256" key="1">
    <source>
        <dbReference type="SAM" id="Phobius"/>
    </source>
</evidence>
<feature type="transmembrane region" description="Helical" evidence="1">
    <location>
        <begin position="154"/>
        <end position="173"/>
    </location>
</feature>
<dbReference type="GO" id="GO:0015293">
    <property type="term" value="F:symporter activity"/>
    <property type="evidence" value="ECO:0007669"/>
    <property type="project" value="InterPro"/>
</dbReference>
<dbReference type="SUPFAM" id="SSF103473">
    <property type="entry name" value="MFS general substrate transporter"/>
    <property type="match status" value="1"/>
</dbReference>
<dbReference type="RefSeq" id="WP_183278581.1">
    <property type="nucleotide sequence ID" value="NZ_BLZR01000001.1"/>
</dbReference>
<keyword evidence="3" id="KW-1185">Reference proteome</keyword>
<dbReference type="GO" id="GO:0005886">
    <property type="term" value="C:plasma membrane"/>
    <property type="evidence" value="ECO:0007669"/>
    <property type="project" value="TreeGrafter"/>
</dbReference>
<gene>
    <name evidence="2" type="ORF">bsdtw1_03312</name>
</gene>
<feature type="transmembrane region" description="Helical" evidence="1">
    <location>
        <begin position="111"/>
        <end position="134"/>
    </location>
</feature>
<organism evidence="2 3">
    <name type="scientific">Clostridium fungisolvens</name>
    <dbReference type="NCBI Taxonomy" id="1604897"/>
    <lineage>
        <taxon>Bacteria</taxon>
        <taxon>Bacillati</taxon>
        <taxon>Bacillota</taxon>
        <taxon>Clostridia</taxon>
        <taxon>Eubacteriales</taxon>
        <taxon>Clostridiaceae</taxon>
        <taxon>Clostridium</taxon>
    </lineage>
</organism>
<protein>
    <submittedName>
        <fullName evidence="2">Putative symporter YjmB</fullName>
    </submittedName>
</protein>
<keyword evidence="1" id="KW-0472">Membrane</keyword>
<keyword evidence="1" id="KW-0812">Transmembrane</keyword>
<feature type="transmembrane region" description="Helical" evidence="1">
    <location>
        <begin position="320"/>
        <end position="343"/>
    </location>
</feature>
<dbReference type="PANTHER" id="PTHR11328">
    <property type="entry name" value="MAJOR FACILITATOR SUPERFAMILY DOMAIN-CONTAINING PROTEIN"/>
    <property type="match status" value="1"/>
</dbReference>
<accession>A0A6V8SPQ4</accession>
<keyword evidence="1" id="KW-1133">Transmembrane helix</keyword>
<evidence type="ECO:0000313" key="2">
    <source>
        <dbReference type="EMBL" id="GFP77198.1"/>
    </source>
</evidence>
<dbReference type="PANTHER" id="PTHR11328:SF24">
    <property type="entry name" value="MAJOR FACILITATOR SUPERFAMILY (MFS) PROFILE DOMAIN-CONTAINING PROTEIN"/>
    <property type="match status" value="1"/>
</dbReference>
<reference evidence="2 3" key="1">
    <citation type="submission" date="2020-07" db="EMBL/GenBank/DDBJ databases">
        <title>A new beta-1,3-glucan-decomposing anaerobic bacterium isolated from anoxic soil subjected to biological soil disinfestation.</title>
        <authorList>
            <person name="Ueki A."/>
            <person name="Tonouchi A."/>
        </authorList>
    </citation>
    <scope>NUCLEOTIDE SEQUENCE [LARGE SCALE GENOMIC DNA]</scope>
    <source>
        <strain evidence="2 3">TW1</strain>
    </source>
</reference>
<name>A0A6V8SPQ4_9CLOT</name>
<sequence length="451" mass="49107">MSKLTLKEKISYGLGDFGNGFMFDLGQAYLLKFYTDVCGIASVAAGGIFLFTKVFDAFMDPIAGIAIDSRKNIGKNGRFKPVMFVSSILLAILTVITFTTPMGASAHQKLIYGYATYMIWGLLYSFTNVPYGSLASVMTQDVQDRANLASFRQAGSVSALLITGVVFMPIVTSFSNTKIGFPIAAGIMSLIGVISFFITFKNTKEVVEVKRTAEKIKPKDFATAVFTNKPLLTLILMTVFSISAYNIKTAMMVYFCQYYLGNAALLARTNFFTIGSSIIAILFIPTLVKKLGKKRTAILGFSMAFIADGLNFILPVHIVPFTILMAISFIGIALPNGVTWAFVSDVIDYGEWHTGERREGITYSAFNFSRKIAQAIAGSLSGFGLALIGYVPNVRQSAQTLLGMKGLLMLYPCIALIIAAIVLGVLYGLSDKKYKEIVTDLQAGKYESSRA</sequence>
<feature type="transmembrane region" description="Helical" evidence="1">
    <location>
        <begin position="221"/>
        <end position="245"/>
    </location>
</feature>